<dbReference type="PANTHER" id="PTHR46082">
    <property type="entry name" value="ATP/GTP-BINDING PROTEIN-RELATED"/>
    <property type="match status" value="1"/>
</dbReference>
<dbReference type="Pfam" id="PF13424">
    <property type="entry name" value="TPR_12"/>
    <property type="match status" value="2"/>
</dbReference>
<evidence type="ECO:0000259" key="2">
    <source>
        <dbReference type="Pfam" id="PF01048"/>
    </source>
</evidence>
<dbReference type="Gene3D" id="1.25.40.10">
    <property type="entry name" value="Tetratricopeptide repeat domain"/>
    <property type="match status" value="2"/>
</dbReference>
<dbReference type="PANTHER" id="PTHR46082:SF6">
    <property type="entry name" value="AAA+ ATPASE DOMAIN-CONTAINING PROTEIN-RELATED"/>
    <property type="match status" value="1"/>
</dbReference>
<protein>
    <recommendedName>
        <fullName evidence="2">Nucleoside phosphorylase domain-containing protein</fullName>
    </recommendedName>
</protein>
<dbReference type="Proteomes" id="UP001149954">
    <property type="component" value="Unassembled WGS sequence"/>
</dbReference>
<evidence type="ECO:0000313" key="3">
    <source>
        <dbReference type="EMBL" id="KAJ5514324.1"/>
    </source>
</evidence>
<dbReference type="Pfam" id="PF01048">
    <property type="entry name" value="PNP_UDP_1"/>
    <property type="match status" value="1"/>
</dbReference>
<reference evidence="3" key="1">
    <citation type="submission" date="2022-12" db="EMBL/GenBank/DDBJ databases">
        <authorList>
            <person name="Petersen C."/>
        </authorList>
    </citation>
    <scope>NUCLEOTIDE SEQUENCE</scope>
    <source>
        <strain evidence="3">IBT 29495</strain>
    </source>
</reference>
<dbReference type="AlphaFoldDB" id="A0A9X0CAA5"/>
<dbReference type="Pfam" id="PF13374">
    <property type="entry name" value="TPR_10"/>
    <property type="match status" value="3"/>
</dbReference>
<comment type="caution">
    <text evidence="3">The sequence shown here is derived from an EMBL/GenBank/DDBJ whole genome shotgun (WGS) entry which is preliminary data.</text>
</comment>
<dbReference type="OrthoDB" id="20872at2759"/>
<name>A0A9X0CAA5_9EURO</name>
<keyword evidence="4" id="KW-1185">Reference proteome</keyword>
<dbReference type="InterPro" id="IPR000845">
    <property type="entry name" value="Nucleoside_phosphorylase_d"/>
</dbReference>
<gene>
    <name evidence="3" type="ORF">N7463_003876</name>
</gene>
<dbReference type="Gene3D" id="3.40.50.1580">
    <property type="entry name" value="Nucleoside phosphorylase domain"/>
    <property type="match status" value="1"/>
</dbReference>
<feature type="domain" description="Nucleoside phosphorylase" evidence="2">
    <location>
        <begin position="10"/>
        <end position="129"/>
    </location>
</feature>
<dbReference type="GO" id="GO:0003824">
    <property type="term" value="F:catalytic activity"/>
    <property type="evidence" value="ECO:0007669"/>
    <property type="project" value="InterPro"/>
</dbReference>
<reference evidence="3" key="2">
    <citation type="journal article" date="2023" name="IMA Fungus">
        <title>Comparative genomic study of the Penicillium genus elucidates a diverse pangenome and 15 lateral gene transfer events.</title>
        <authorList>
            <person name="Petersen C."/>
            <person name="Sorensen T."/>
            <person name="Nielsen M.R."/>
            <person name="Sondergaard T.E."/>
            <person name="Sorensen J.L."/>
            <person name="Fitzpatrick D.A."/>
            <person name="Frisvad J.C."/>
            <person name="Nielsen K.L."/>
        </authorList>
    </citation>
    <scope>NUCLEOTIDE SEQUENCE</scope>
    <source>
        <strain evidence="3">IBT 29495</strain>
    </source>
</reference>
<sequence length="699" mass="78219">MRPKSRKEFTIAIICALPVEADAMEALFDETYDRFGRLYGKQPGDTNAYVNGRIGKHNVVLCYLPGMGKESAASVASTLCISYTEIQIALVVGICGGAPWPSPIRQIYLGDVVISDSVVAYDFGRQYPGGFRRKTNVKDILGRPNQEVRSLLTGLKASRSQSEFQHQMLLNLHSLQQSETRWHHPGFEDILFEASYLHKHHAQISPSQCGCSIDNSPYNICDEALEIECHDLRCDTTRVIRQRSGTTMTKASVHIGTIASADTVMKSGEHRDAIIKEERVLGFEMEAAGVWDNISCVIVKGVCDYADSHKTKIWQCYAAATGASAAKAFLEYWKPISKDDIMTDNEIEHLACLSPNYPANDENTQRKRTVRDTKSKGNNLNRASSSDGLDALYSAHKSGVSLCIEGEHKRAEKLFRTVLECLKEALGTTHADTLDSMHWLGRSLFLQGKYTDAENALRKASDEQETTLGPVHKDTLYSVYWLGRSLFLQGKYTDAEDALQKAAGGQEITLGSFHEDTLFSIHWLGCSLYTQEKYIVADKMLRKAADRQEITLGPIHKDTLYSIYWLGRSQFLQGKYTDAEDALRKATDRQEITLGPIHEDTLYSVHWLGRSLFLQGKYTDADDALRKAADGQETTLGPIHKDTLYSFHWLGRSLFLQGKYTDAEDALQKAADGQDITLGPVHKDTLDSIYWLGHCRIPF</sequence>
<dbReference type="InterPro" id="IPR053137">
    <property type="entry name" value="NLR-like"/>
</dbReference>
<dbReference type="GO" id="GO:0009116">
    <property type="term" value="P:nucleoside metabolic process"/>
    <property type="evidence" value="ECO:0007669"/>
    <property type="project" value="InterPro"/>
</dbReference>
<feature type="region of interest" description="Disordered" evidence="1">
    <location>
        <begin position="361"/>
        <end position="383"/>
    </location>
</feature>
<dbReference type="SUPFAM" id="SSF48452">
    <property type="entry name" value="TPR-like"/>
    <property type="match status" value="2"/>
</dbReference>
<dbReference type="SUPFAM" id="SSF53167">
    <property type="entry name" value="Purine and uridine phosphorylases"/>
    <property type="match status" value="1"/>
</dbReference>
<evidence type="ECO:0000313" key="4">
    <source>
        <dbReference type="Proteomes" id="UP001149954"/>
    </source>
</evidence>
<evidence type="ECO:0000256" key="1">
    <source>
        <dbReference type="SAM" id="MobiDB-lite"/>
    </source>
</evidence>
<proteinExistence type="predicted"/>
<organism evidence="3 4">
    <name type="scientific">Penicillium fimorum</name>
    <dbReference type="NCBI Taxonomy" id="1882269"/>
    <lineage>
        <taxon>Eukaryota</taxon>
        <taxon>Fungi</taxon>
        <taxon>Dikarya</taxon>
        <taxon>Ascomycota</taxon>
        <taxon>Pezizomycotina</taxon>
        <taxon>Eurotiomycetes</taxon>
        <taxon>Eurotiomycetidae</taxon>
        <taxon>Eurotiales</taxon>
        <taxon>Aspergillaceae</taxon>
        <taxon>Penicillium</taxon>
    </lineage>
</organism>
<accession>A0A9X0CAA5</accession>
<dbReference type="InterPro" id="IPR011990">
    <property type="entry name" value="TPR-like_helical_dom_sf"/>
</dbReference>
<dbReference type="InterPro" id="IPR035994">
    <property type="entry name" value="Nucleoside_phosphorylase_sf"/>
</dbReference>
<dbReference type="EMBL" id="JAPWDS010000002">
    <property type="protein sequence ID" value="KAJ5514324.1"/>
    <property type="molecule type" value="Genomic_DNA"/>
</dbReference>